<keyword evidence="11" id="KW-1185">Reference proteome</keyword>
<sequence length="441" mass="47099">MMRSLFAGVSGLQNHQTRMDVVGNNIANVNTYGFKRGRVTFKDMISQSLSGAAKPQEDRGGINPQQVGLGMMVATIDTIHTQGALQVTGVNTDLAIQGEGFFIEKRGNNSYYTRNGAFSLDKDGYLVNPSNGYKVQGWNAVLNPETGEMDLNTAAGVEDIIIPVGSKDPARATANTKYFCNLQKSGETHQSDLTIYDSTGIPRQLRATFTRTDVNRWDMVIDIPDATEGSVSVSAGDPVEGGGNNTFQLVFNDAGSLISVSDGTNTQTEGVLMPNVSFTYQGTEGEVNQTINLTLGEVGLFNGITQFESPSTTKAIEQDGYTMGMLEGFSFDDSGQITGVFTNGNRKTLGQVALAKFNNAGGLEKAGDTLFVQSNNSGAANIGVASAEGRGSIKAGTLEMSNVDLSEQFTDMIVTQRGFQSNARTITTADQMLQEVIALKR</sequence>
<dbReference type="Proteomes" id="UP000043763">
    <property type="component" value="Unassembled WGS sequence"/>
</dbReference>
<dbReference type="InterPro" id="IPR001444">
    <property type="entry name" value="Flag_bb_rod_N"/>
</dbReference>
<feature type="domain" description="Flagellar basal body rod protein N-terminal" evidence="6">
    <location>
        <begin position="8"/>
        <end position="35"/>
    </location>
</feature>
<organism evidence="10 11">
    <name type="scientific">Brachyspira suanatina</name>
    <dbReference type="NCBI Taxonomy" id="381802"/>
    <lineage>
        <taxon>Bacteria</taxon>
        <taxon>Pseudomonadati</taxon>
        <taxon>Spirochaetota</taxon>
        <taxon>Spirochaetia</taxon>
        <taxon>Brachyspirales</taxon>
        <taxon>Brachyspiraceae</taxon>
        <taxon>Brachyspira</taxon>
    </lineage>
</organism>
<evidence type="ECO:0000256" key="2">
    <source>
        <dbReference type="ARBA" id="ARBA00009677"/>
    </source>
</evidence>
<dbReference type="EMBL" id="CVLB01000002">
    <property type="protein sequence ID" value="CRF34713.1"/>
    <property type="molecule type" value="Genomic_DNA"/>
</dbReference>
<name>A0A0G4K990_9SPIR</name>
<comment type="similarity">
    <text evidence="2 5">Belongs to the flagella basal body rod proteins family.</text>
</comment>
<keyword evidence="10" id="KW-0282">Flagellum</keyword>
<keyword evidence="10" id="KW-0969">Cilium</keyword>
<comment type="function">
    <text evidence="5">A flexible structure which links the flagellar filament to the drive apparatus in the basal body.</text>
</comment>
<evidence type="ECO:0000256" key="1">
    <source>
        <dbReference type="ARBA" id="ARBA00004117"/>
    </source>
</evidence>
<dbReference type="SUPFAM" id="SSF117143">
    <property type="entry name" value="Flagellar hook protein flgE"/>
    <property type="match status" value="1"/>
</dbReference>
<dbReference type="RefSeq" id="WP_014486918.1">
    <property type="nucleotide sequence ID" value="NZ_CVLB01000002.1"/>
</dbReference>
<reference evidence="11" key="1">
    <citation type="submission" date="2015-04" db="EMBL/GenBank/DDBJ databases">
        <authorList>
            <person name="Mushtaq Mamoona"/>
        </authorList>
    </citation>
    <scope>NUCLEOTIDE SEQUENCE [LARGE SCALE GENOMIC DNA]</scope>
    <source>
        <strain evidence="11">AN4859/03</strain>
    </source>
</reference>
<dbReference type="PANTHER" id="PTHR30435">
    <property type="entry name" value="FLAGELLAR PROTEIN"/>
    <property type="match status" value="1"/>
</dbReference>
<dbReference type="InterPro" id="IPR010930">
    <property type="entry name" value="Flg_bb/hook_C_dom"/>
</dbReference>
<comment type="subcellular location">
    <subcellularLocation>
        <location evidence="1 5">Bacterial flagellum basal body</location>
    </subcellularLocation>
</comment>
<dbReference type="Pfam" id="PF06429">
    <property type="entry name" value="Flg_bbr_C"/>
    <property type="match status" value="1"/>
</dbReference>
<dbReference type="InterPro" id="IPR037058">
    <property type="entry name" value="Falgellar_hook_FlgE_sf"/>
</dbReference>
<dbReference type="GeneID" id="44968990"/>
<keyword evidence="10" id="KW-0966">Cell projection</keyword>
<evidence type="ECO:0000259" key="8">
    <source>
        <dbReference type="Pfam" id="PF07559"/>
    </source>
</evidence>
<dbReference type="AlphaFoldDB" id="A0A0G4K990"/>
<dbReference type="Pfam" id="PF07559">
    <property type="entry name" value="FlgE_D2"/>
    <property type="match status" value="1"/>
</dbReference>
<feature type="domain" description="Flagellar basal-body/hook protein C-terminal" evidence="7">
    <location>
        <begin position="395"/>
        <end position="438"/>
    </location>
</feature>
<dbReference type="Pfam" id="PF22692">
    <property type="entry name" value="LlgE_F_G_D1"/>
    <property type="match status" value="1"/>
</dbReference>
<dbReference type="InterPro" id="IPR020013">
    <property type="entry name" value="Flagellar_FlgE/F/G"/>
</dbReference>
<protein>
    <recommendedName>
        <fullName evidence="3 5">Flagellar hook protein FlgE</fullName>
    </recommendedName>
</protein>
<dbReference type="InterPro" id="IPR037925">
    <property type="entry name" value="FlgE/F/G-like"/>
</dbReference>
<dbReference type="GO" id="GO:0009424">
    <property type="term" value="C:bacterial-type flagellum hook"/>
    <property type="evidence" value="ECO:0007669"/>
    <property type="project" value="TreeGrafter"/>
</dbReference>
<dbReference type="GO" id="GO:0005829">
    <property type="term" value="C:cytosol"/>
    <property type="evidence" value="ECO:0007669"/>
    <property type="project" value="TreeGrafter"/>
</dbReference>
<dbReference type="PANTHER" id="PTHR30435:SF1">
    <property type="entry name" value="FLAGELLAR HOOK PROTEIN FLGE"/>
    <property type="match status" value="1"/>
</dbReference>
<dbReference type="Gene3D" id="2.60.98.20">
    <property type="entry name" value="Flagellar hook protein FlgE"/>
    <property type="match status" value="1"/>
</dbReference>
<evidence type="ECO:0000256" key="4">
    <source>
        <dbReference type="ARBA" id="ARBA00023143"/>
    </source>
</evidence>
<evidence type="ECO:0000313" key="10">
    <source>
        <dbReference type="EMBL" id="CRF34713.1"/>
    </source>
</evidence>
<dbReference type="NCBIfam" id="TIGR03506">
    <property type="entry name" value="FlgEFG_subfam"/>
    <property type="match status" value="1"/>
</dbReference>
<dbReference type="GO" id="GO:0071978">
    <property type="term" value="P:bacterial-type flagellum-dependent swarming motility"/>
    <property type="evidence" value="ECO:0007669"/>
    <property type="project" value="TreeGrafter"/>
</dbReference>
<evidence type="ECO:0000259" key="6">
    <source>
        <dbReference type="Pfam" id="PF00460"/>
    </source>
</evidence>
<proteinExistence type="inferred from homology"/>
<dbReference type="InterPro" id="IPR053967">
    <property type="entry name" value="LlgE_F_G-like_D1"/>
</dbReference>
<feature type="domain" description="Flagellar hook protein FlgE/F/G-like D1" evidence="9">
    <location>
        <begin position="95"/>
        <end position="162"/>
    </location>
</feature>
<dbReference type="OrthoDB" id="9804559at2"/>
<dbReference type="GO" id="GO:0009425">
    <property type="term" value="C:bacterial-type flagellum basal body"/>
    <property type="evidence" value="ECO:0007669"/>
    <property type="project" value="UniProtKB-SubCell"/>
</dbReference>
<evidence type="ECO:0000313" key="11">
    <source>
        <dbReference type="Proteomes" id="UP000043763"/>
    </source>
</evidence>
<dbReference type="NCBIfam" id="NF004241">
    <property type="entry name" value="PRK05682.1-5"/>
    <property type="match status" value="1"/>
</dbReference>
<evidence type="ECO:0000256" key="5">
    <source>
        <dbReference type="RuleBase" id="RU362116"/>
    </source>
</evidence>
<dbReference type="InterPro" id="IPR019776">
    <property type="entry name" value="Flagellar_basal_body_rod_CS"/>
</dbReference>
<gene>
    <name evidence="10" type="primary">flgE</name>
    <name evidence="10" type="ORF">BRSU_2198</name>
</gene>
<evidence type="ECO:0000259" key="7">
    <source>
        <dbReference type="Pfam" id="PF06429"/>
    </source>
</evidence>
<evidence type="ECO:0000256" key="3">
    <source>
        <dbReference type="ARBA" id="ARBA00019015"/>
    </source>
</evidence>
<evidence type="ECO:0000259" key="9">
    <source>
        <dbReference type="Pfam" id="PF22692"/>
    </source>
</evidence>
<dbReference type="Pfam" id="PF00460">
    <property type="entry name" value="Flg_bb_rod"/>
    <property type="match status" value="1"/>
</dbReference>
<keyword evidence="4 5" id="KW-0975">Bacterial flagellum</keyword>
<accession>A0A0G4K990</accession>
<dbReference type="PROSITE" id="PS00588">
    <property type="entry name" value="FLAGELLA_BB_ROD"/>
    <property type="match status" value="1"/>
</dbReference>
<feature type="domain" description="Flagellar hook protein FlgE D2" evidence="8">
    <location>
        <begin position="178"/>
        <end position="321"/>
    </location>
</feature>
<dbReference type="InterPro" id="IPR011491">
    <property type="entry name" value="FlgE_D2"/>
</dbReference>